<dbReference type="HOGENOM" id="CLU_3050263_0_0_1"/>
<dbReference type="InParanoid" id="W2S3T5"/>
<accession>W2S3T5</accession>
<organism evidence="1 2">
    <name type="scientific">Cyphellophora europaea (strain CBS 101466)</name>
    <name type="common">Phialophora europaea</name>
    <dbReference type="NCBI Taxonomy" id="1220924"/>
    <lineage>
        <taxon>Eukaryota</taxon>
        <taxon>Fungi</taxon>
        <taxon>Dikarya</taxon>
        <taxon>Ascomycota</taxon>
        <taxon>Pezizomycotina</taxon>
        <taxon>Eurotiomycetes</taxon>
        <taxon>Chaetothyriomycetidae</taxon>
        <taxon>Chaetothyriales</taxon>
        <taxon>Cyphellophoraceae</taxon>
        <taxon>Cyphellophora</taxon>
    </lineage>
</organism>
<name>W2S3T5_CYPE1</name>
<evidence type="ECO:0000313" key="1">
    <source>
        <dbReference type="EMBL" id="ETN42708.1"/>
    </source>
</evidence>
<sequence length="54" mass="6524">MRTVLGNCFITSGVGQAHWLVWWAQWHMCMRGEHFQRLRQLRSVYFSPQLLRTC</sequence>
<evidence type="ECO:0000313" key="2">
    <source>
        <dbReference type="Proteomes" id="UP000030752"/>
    </source>
</evidence>
<dbReference type="GeneID" id="19969205"/>
<keyword evidence="2" id="KW-1185">Reference proteome</keyword>
<dbReference type="EMBL" id="KB822718">
    <property type="protein sequence ID" value="ETN42708.1"/>
    <property type="molecule type" value="Genomic_DNA"/>
</dbReference>
<dbReference type="RefSeq" id="XP_008714444.1">
    <property type="nucleotide sequence ID" value="XM_008716222.1"/>
</dbReference>
<proteinExistence type="predicted"/>
<dbReference type="AlphaFoldDB" id="W2S3T5"/>
<dbReference type="Proteomes" id="UP000030752">
    <property type="component" value="Unassembled WGS sequence"/>
</dbReference>
<gene>
    <name evidence="1" type="ORF">HMPREF1541_01866</name>
</gene>
<protein>
    <submittedName>
        <fullName evidence="1">Uncharacterized protein</fullName>
    </submittedName>
</protein>
<dbReference type="VEuPathDB" id="FungiDB:HMPREF1541_01866"/>
<reference evidence="1 2" key="1">
    <citation type="submission" date="2013-03" db="EMBL/GenBank/DDBJ databases">
        <title>The Genome Sequence of Phialophora europaea CBS 101466.</title>
        <authorList>
            <consortium name="The Broad Institute Genomics Platform"/>
            <person name="Cuomo C."/>
            <person name="de Hoog S."/>
            <person name="Gorbushina A."/>
            <person name="Walker B."/>
            <person name="Young S.K."/>
            <person name="Zeng Q."/>
            <person name="Gargeya S."/>
            <person name="Fitzgerald M."/>
            <person name="Haas B."/>
            <person name="Abouelleil A."/>
            <person name="Allen A.W."/>
            <person name="Alvarado L."/>
            <person name="Arachchi H.M."/>
            <person name="Berlin A.M."/>
            <person name="Chapman S.B."/>
            <person name="Gainer-Dewar J."/>
            <person name="Goldberg J."/>
            <person name="Griggs A."/>
            <person name="Gujja S."/>
            <person name="Hansen M."/>
            <person name="Howarth C."/>
            <person name="Imamovic A."/>
            <person name="Ireland A."/>
            <person name="Larimer J."/>
            <person name="McCowan C."/>
            <person name="Murphy C."/>
            <person name="Pearson M."/>
            <person name="Poon T.W."/>
            <person name="Priest M."/>
            <person name="Roberts A."/>
            <person name="Saif S."/>
            <person name="Shea T."/>
            <person name="Sisk P."/>
            <person name="Sykes S."/>
            <person name="Wortman J."/>
            <person name="Nusbaum C."/>
            <person name="Birren B."/>
        </authorList>
    </citation>
    <scope>NUCLEOTIDE SEQUENCE [LARGE SCALE GENOMIC DNA]</scope>
    <source>
        <strain evidence="1 2">CBS 101466</strain>
    </source>
</reference>